<comment type="caution">
    <text evidence="1">The sequence shown here is derived from an EMBL/GenBank/DDBJ whole genome shotgun (WGS) entry which is preliminary data.</text>
</comment>
<protein>
    <submittedName>
        <fullName evidence="1">Uncharacterized protein</fullName>
    </submittedName>
</protein>
<accession>A0ACC2S2P2</accession>
<organism evidence="1 2">
    <name type="scientific">Entomophthora muscae</name>
    <dbReference type="NCBI Taxonomy" id="34485"/>
    <lineage>
        <taxon>Eukaryota</taxon>
        <taxon>Fungi</taxon>
        <taxon>Fungi incertae sedis</taxon>
        <taxon>Zoopagomycota</taxon>
        <taxon>Entomophthoromycotina</taxon>
        <taxon>Entomophthoromycetes</taxon>
        <taxon>Entomophthorales</taxon>
        <taxon>Entomophthoraceae</taxon>
        <taxon>Entomophthora</taxon>
    </lineage>
</organism>
<name>A0ACC2S2P2_9FUNG</name>
<keyword evidence="2" id="KW-1185">Reference proteome</keyword>
<evidence type="ECO:0000313" key="1">
    <source>
        <dbReference type="EMBL" id="KAJ9056562.1"/>
    </source>
</evidence>
<sequence>MAYPHEIYKLIVNDCKPWFGWHIATKDNILKYHVAYEDGCAIMRIYNNYMEIAHFDHLFLEKPIASIPLQTGSLTRYSISLNSDKNWVLSLARGTYSVAYTLQHTSLKIWEFYRDTDTLAVAKFIQSDPRKSEGGTFTFLDSIAIIPSQLMMMLMCHAFTVHYKYSLDIRSNPHLVPPAH</sequence>
<dbReference type="Proteomes" id="UP001165960">
    <property type="component" value="Unassembled WGS sequence"/>
</dbReference>
<reference evidence="1" key="1">
    <citation type="submission" date="2022-04" db="EMBL/GenBank/DDBJ databases">
        <title>Genome of the entomopathogenic fungus Entomophthora muscae.</title>
        <authorList>
            <person name="Elya C."/>
            <person name="Lovett B.R."/>
            <person name="Lee E."/>
            <person name="Macias A.M."/>
            <person name="Hajek A.E."/>
            <person name="De Bivort B.L."/>
            <person name="Kasson M.T."/>
            <person name="De Fine Licht H.H."/>
            <person name="Stajich J.E."/>
        </authorList>
    </citation>
    <scope>NUCLEOTIDE SEQUENCE</scope>
    <source>
        <strain evidence="1">Berkeley</strain>
    </source>
</reference>
<evidence type="ECO:0000313" key="2">
    <source>
        <dbReference type="Proteomes" id="UP001165960"/>
    </source>
</evidence>
<proteinExistence type="predicted"/>
<dbReference type="EMBL" id="QTSX02005910">
    <property type="protein sequence ID" value="KAJ9056562.1"/>
    <property type="molecule type" value="Genomic_DNA"/>
</dbReference>
<gene>
    <name evidence="1" type="ORF">DSO57_1031709</name>
</gene>